<proteinExistence type="predicted"/>
<protein>
    <submittedName>
        <fullName evidence="1">Uncharacterized protein</fullName>
    </submittedName>
</protein>
<accession>A0A3N6WL54</accession>
<keyword evidence="2" id="KW-1185">Reference proteome</keyword>
<evidence type="ECO:0000313" key="1">
    <source>
        <dbReference type="EMBL" id="RQN02515.1"/>
    </source>
</evidence>
<dbReference type="RefSeq" id="WP_124237645.1">
    <property type="nucleotide sequence ID" value="NZ_JBHUFI010000011.1"/>
</dbReference>
<name>A0A3N6WL54_9ACTN</name>
<reference evidence="1 2" key="1">
    <citation type="submission" date="2018-11" db="EMBL/GenBank/DDBJ databases">
        <authorList>
            <person name="Li F."/>
        </authorList>
    </citation>
    <scope>NUCLEOTIDE SEQUENCE [LARGE SCALE GENOMIC DNA]</scope>
    <source>
        <strain evidence="1 2">YS17T</strain>
    </source>
</reference>
<dbReference type="AlphaFoldDB" id="A0A3N6WL54"/>
<sequence>MEALNRPVHDLADLAAVWEAIAHPIGFSEPSLFVVMIDAEGVLLPSVLDITENPPRPDPEHLGNLTWSIERVLEHVAPGGSAASMWGRPGRPPSRADDDAWCRNVHEAFSAASFVAWPMFFATDETVGVVPADVLVG</sequence>
<evidence type="ECO:0000313" key="2">
    <source>
        <dbReference type="Proteomes" id="UP000275225"/>
    </source>
</evidence>
<organism evidence="1 2">
    <name type="scientific">Aeromicrobium camelliae</name>
    <dbReference type="NCBI Taxonomy" id="1538144"/>
    <lineage>
        <taxon>Bacteria</taxon>
        <taxon>Bacillati</taxon>
        <taxon>Actinomycetota</taxon>
        <taxon>Actinomycetes</taxon>
        <taxon>Propionibacteriales</taxon>
        <taxon>Nocardioidaceae</taxon>
        <taxon>Aeromicrobium</taxon>
    </lineage>
</organism>
<dbReference type="EMBL" id="RQJX01000020">
    <property type="protein sequence ID" value="RQN02515.1"/>
    <property type="molecule type" value="Genomic_DNA"/>
</dbReference>
<gene>
    <name evidence="1" type="ORF">EHW97_13195</name>
</gene>
<dbReference type="OrthoDB" id="4373027at2"/>
<dbReference type="Proteomes" id="UP000275225">
    <property type="component" value="Unassembled WGS sequence"/>
</dbReference>
<comment type="caution">
    <text evidence="1">The sequence shown here is derived from an EMBL/GenBank/DDBJ whole genome shotgun (WGS) entry which is preliminary data.</text>
</comment>